<proteinExistence type="predicted"/>
<dbReference type="InterPro" id="IPR050133">
    <property type="entry name" value="NqrDE/RnfAE_oxidrdctase"/>
</dbReference>
<evidence type="ECO:0000256" key="4">
    <source>
        <dbReference type="ARBA" id="ARBA00022967"/>
    </source>
</evidence>
<evidence type="ECO:0000256" key="2">
    <source>
        <dbReference type="ARBA" id="ARBA00022448"/>
    </source>
</evidence>
<evidence type="ECO:0000313" key="8">
    <source>
        <dbReference type="EMBL" id="HIU94296.1"/>
    </source>
</evidence>
<gene>
    <name evidence="8" type="ORF">IAD24_03975</name>
</gene>
<comment type="subcellular location">
    <subcellularLocation>
        <location evidence="1">Endomembrane system</location>
        <topology evidence="1">Multi-pass membrane protein</topology>
    </subcellularLocation>
</comment>
<evidence type="ECO:0000256" key="5">
    <source>
        <dbReference type="ARBA" id="ARBA00022989"/>
    </source>
</evidence>
<dbReference type="AlphaFoldDB" id="A0A9D1N3L9"/>
<keyword evidence="2" id="KW-0813">Transport</keyword>
<name>A0A9D1N3L9_9FIRM</name>
<organism evidence="8 9">
    <name type="scientific">Candidatus Aphodomorpha intestinavium</name>
    <dbReference type="NCBI Taxonomy" id="2840672"/>
    <lineage>
        <taxon>Bacteria</taxon>
        <taxon>Bacillati</taxon>
        <taxon>Bacillota</taxon>
        <taxon>Clostridia</taxon>
        <taxon>Eubacteriales</taxon>
        <taxon>Candidatus Aphodomorpha</taxon>
    </lineage>
</organism>
<evidence type="ECO:0000256" key="6">
    <source>
        <dbReference type="ARBA" id="ARBA00023136"/>
    </source>
</evidence>
<dbReference type="GO" id="GO:0012505">
    <property type="term" value="C:endomembrane system"/>
    <property type="evidence" value="ECO:0007669"/>
    <property type="project" value="UniProtKB-SubCell"/>
</dbReference>
<feature type="non-terminal residue" evidence="8">
    <location>
        <position position="1"/>
    </location>
</feature>
<dbReference type="Proteomes" id="UP000824128">
    <property type="component" value="Unassembled WGS sequence"/>
</dbReference>
<dbReference type="EMBL" id="DVNZ01000126">
    <property type="protein sequence ID" value="HIU94296.1"/>
    <property type="molecule type" value="Genomic_DNA"/>
</dbReference>
<dbReference type="PANTHER" id="PTHR30335:SF0">
    <property type="entry name" value="ION-TRANSLOCATING OXIDOREDUCTASE COMPLEX SUBUNIT A"/>
    <property type="match status" value="1"/>
</dbReference>
<reference evidence="8" key="2">
    <citation type="journal article" date="2021" name="PeerJ">
        <title>Extensive microbial diversity within the chicken gut microbiome revealed by metagenomics and culture.</title>
        <authorList>
            <person name="Gilroy R."/>
            <person name="Ravi A."/>
            <person name="Getino M."/>
            <person name="Pursley I."/>
            <person name="Horton D.L."/>
            <person name="Alikhan N.F."/>
            <person name="Baker D."/>
            <person name="Gharbi K."/>
            <person name="Hall N."/>
            <person name="Watson M."/>
            <person name="Adriaenssens E.M."/>
            <person name="Foster-Nyarko E."/>
            <person name="Jarju S."/>
            <person name="Secka A."/>
            <person name="Antonio M."/>
            <person name="Oren A."/>
            <person name="Chaudhuri R.R."/>
            <person name="La Ragione R."/>
            <person name="Hildebrand F."/>
            <person name="Pallen M.J."/>
        </authorList>
    </citation>
    <scope>NUCLEOTIDE SEQUENCE</scope>
    <source>
        <strain evidence="8">ChiGjej2B2-16831</strain>
    </source>
</reference>
<keyword evidence="3 7" id="KW-0812">Transmembrane</keyword>
<dbReference type="PANTHER" id="PTHR30335">
    <property type="entry name" value="INTEGRAL MEMBRANE PROTEIN OF SOXR-REDUCING COMPLEX"/>
    <property type="match status" value="1"/>
</dbReference>
<evidence type="ECO:0000256" key="3">
    <source>
        <dbReference type="ARBA" id="ARBA00022692"/>
    </source>
</evidence>
<dbReference type="InterPro" id="IPR003667">
    <property type="entry name" value="NqrDE/RnfAE"/>
</dbReference>
<sequence>IVLMAGVRERLESAKIPKPMRGFSISLIIAGLMSIAFMGFNGLV</sequence>
<dbReference type="Pfam" id="PF02508">
    <property type="entry name" value="Rnf-Nqr"/>
    <property type="match status" value="1"/>
</dbReference>
<evidence type="ECO:0000256" key="1">
    <source>
        <dbReference type="ARBA" id="ARBA00004127"/>
    </source>
</evidence>
<dbReference type="GO" id="GO:0005886">
    <property type="term" value="C:plasma membrane"/>
    <property type="evidence" value="ECO:0007669"/>
    <property type="project" value="TreeGrafter"/>
</dbReference>
<evidence type="ECO:0000256" key="7">
    <source>
        <dbReference type="SAM" id="Phobius"/>
    </source>
</evidence>
<comment type="caution">
    <text evidence="8">The sequence shown here is derived from an EMBL/GenBank/DDBJ whole genome shotgun (WGS) entry which is preliminary data.</text>
</comment>
<keyword evidence="5 7" id="KW-1133">Transmembrane helix</keyword>
<protein>
    <submittedName>
        <fullName evidence="8">Electron transport complex subunit RsxA</fullName>
    </submittedName>
</protein>
<keyword evidence="6 7" id="KW-0472">Membrane</keyword>
<reference evidence="8" key="1">
    <citation type="submission" date="2020-10" db="EMBL/GenBank/DDBJ databases">
        <authorList>
            <person name="Gilroy R."/>
        </authorList>
    </citation>
    <scope>NUCLEOTIDE SEQUENCE</scope>
    <source>
        <strain evidence="8">ChiGjej2B2-16831</strain>
    </source>
</reference>
<evidence type="ECO:0000313" key="9">
    <source>
        <dbReference type="Proteomes" id="UP000824128"/>
    </source>
</evidence>
<keyword evidence="4" id="KW-1278">Translocase</keyword>
<accession>A0A9D1N3L9</accession>
<feature type="transmembrane region" description="Helical" evidence="7">
    <location>
        <begin position="21"/>
        <end position="40"/>
    </location>
</feature>